<protein>
    <submittedName>
        <fullName evidence="1">Uncharacterized protein</fullName>
    </submittedName>
</protein>
<dbReference type="Proteomes" id="UP000324222">
    <property type="component" value="Unassembled WGS sequence"/>
</dbReference>
<accession>A0A5B7CTI7</accession>
<proteinExistence type="predicted"/>
<gene>
    <name evidence="1" type="ORF">E2C01_005434</name>
</gene>
<keyword evidence="2" id="KW-1185">Reference proteome</keyword>
<dbReference type="EMBL" id="VSRR010000232">
    <property type="protein sequence ID" value="MPC12729.1"/>
    <property type="molecule type" value="Genomic_DNA"/>
</dbReference>
<name>A0A5B7CTI7_PORTR</name>
<dbReference type="AlphaFoldDB" id="A0A5B7CTI7"/>
<evidence type="ECO:0000313" key="1">
    <source>
        <dbReference type="EMBL" id="MPC12729.1"/>
    </source>
</evidence>
<organism evidence="1 2">
    <name type="scientific">Portunus trituberculatus</name>
    <name type="common">Swimming crab</name>
    <name type="synonym">Neptunus trituberculatus</name>
    <dbReference type="NCBI Taxonomy" id="210409"/>
    <lineage>
        <taxon>Eukaryota</taxon>
        <taxon>Metazoa</taxon>
        <taxon>Ecdysozoa</taxon>
        <taxon>Arthropoda</taxon>
        <taxon>Crustacea</taxon>
        <taxon>Multicrustacea</taxon>
        <taxon>Malacostraca</taxon>
        <taxon>Eumalacostraca</taxon>
        <taxon>Eucarida</taxon>
        <taxon>Decapoda</taxon>
        <taxon>Pleocyemata</taxon>
        <taxon>Brachyura</taxon>
        <taxon>Eubrachyura</taxon>
        <taxon>Portunoidea</taxon>
        <taxon>Portunidae</taxon>
        <taxon>Portuninae</taxon>
        <taxon>Portunus</taxon>
    </lineage>
</organism>
<evidence type="ECO:0000313" key="2">
    <source>
        <dbReference type="Proteomes" id="UP000324222"/>
    </source>
</evidence>
<comment type="caution">
    <text evidence="1">The sequence shown here is derived from an EMBL/GenBank/DDBJ whole genome shotgun (WGS) entry which is preliminary data.</text>
</comment>
<reference evidence="1 2" key="1">
    <citation type="submission" date="2019-05" db="EMBL/GenBank/DDBJ databases">
        <title>Another draft genome of Portunus trituberculatus and its Hox gene families provides insights of decapod evolution.</title>
        <authorList>
            <person name="Jeong J.-H."/>
            <person name="Song I."/>
            <person name="Kim S."/>
            <person name="Choi T."/>
            <person name="Kim D."/>
            <person name="Ryu S."/>
            <person name="Kim W."/>
        </authorList>
    </citation>
    <scope>NUCLEOTIDE SEQUENCE [LARGE SCALE GENOMIC DNA]</scope>
    <source>
        <tissue evidence="1">Muscle</tissue>
    </source>
</reference>
<sequence>MSPHGQGASRRLLLHHVGRRYVSSVMRPSHSMAFLHALKSVQCKQRGGSAFATTPLCWFCLHCGAIRSPSGGGDSGAP</sequence>